<feature type="compositionally biased region" description="Acidic residues" evidence="4">
    <location>
        <begin position="144"/>
        <end position="156"/>
    </location>
</feature>
<evidence type="ECO:0000256" key="4">
    <source>
        <dbReference type="SAM" id="MobiDB-lite"/>
    </source>
</evidence>
<keyword evidence="7" id="KW-1185">Reference proteome</keyword>
<dbReference type="InterPro" id="IPR036179">
    <property type="entry name" value="Ig-like_dom_sf"/>
</dbReference>
<keyword evidence="5" id="KW-0812">Transmembrane</keyword>
<evidence type="ECO:0000313" key="7">
    <source>
        <dbReference type="Proteomes" id="UP000515150"/>
    </source>
</evidence>
<dbReference type="InterPro" id="IPR013106">
    <property type="entry name" value="Ig_V-set"/>
</dbReference>
<dbReference type="GO" id="GO:0050852">
    <property type="term" value="P:T cell receptor signaling pathway"/>
    <property type="evidence" value="ECO:0007669"/>
    <property type="project" value="TreeGrafter"/>
</dbReference>
<dbReference type="InterPro" id="IPR007110">
    <property type="entry name" value="Ig-like_dom"/>
</dbReference>
<dbReference type="SMART" id="SM00409">
    <property type="entry name" value="IG"/>
    <property type="match status" value="1"/>
</dbReference>
<dbReference type="PROSITE" id="PS50835">
    <property type="entry name" value="IG_LIKE"/>
    <property type="match status" value="1"/>
</dbReference>
<gene>
    <name evidence="8" type="primary">LOC114867145</name>
</gene>
<evidence type="ECO:0000313" key="8">
    <source>
        <dbReference type="RefSeq" id="XP_055369121.1"/>
    </source>
</evidence>
<feature type="domain" description="Ig-like" evidence="6">
    <location>
        <begin position="33"/>
        <end position="130"/>
    </location>
</feature>
<dbReference type="RefSeq" id="XP_055369121.1">
    <property type="nucleotide sequence ID" value="XM_055513146.1"/>
</dbReference>
<dbReference type="AlphaFoldDB" id="A0A9W2Y565"/>
<proteinExistence type="predicted"/>
<evidence type="ECO:0000256" key="5">
    <source>
        <dbReference type="SAM" id="Phobius"/>
    </source>
</evidence>
<dbReference type="PANTHER" id="PTHR24100:SF151">
    <property type="entry name" value="ICOS LIGAND"/>
    <property type="match status" value="1"/>
</dbReference>
<dbReference type="InterPro" id="IPR013783">
    <property type="entry name" value="Ig-like_fold"/>
</dbReference>
<feature type="region of interest" description="Disordered" evidence="4">
    <location>
        <begin position="133"/>
        <end position="159"/>
    </location>
</feature>
<dbReference type="SUPFAM" id="SSF48726">
    <property type="entry name" value="Immunoglobulin"/>
    <property type="match status" value="1"/>
</dbReference>
<feature type="transmembrane region" description="Helical" evidence="5">
    <location>
        <begin position="168"/>
        <end position="189"/>
    </location>
</feature>
<evidence type="ECO:0000256" key="3">
    <source>
        <dbReference type="ARBA" id="ARBA00023319"/>
    </source>
</evidence>
<dbReference type="PANTHER" id="PTHR24100">
    <property type="entry name" value="BUTYROPHILIN"/>
    <property type="match status" value="1"/>
</dbReference>
<evidence type="ECO:0000256" key="2">
    <source>
        <dbReference type="ARBA" id="ARBA00023136"/>
    </source>
</evidence>
<dbReference type="GO" id="GO:0009897">
    <property type="term" value="C:external side of plasma membrane"/>
    <property type="evidence" value="ECO:0007669"/>
    <property type="project" value="TreeGrafter"/>
</dbReference>
<sequence>MVEIRRLTSICALFYLFFVTLTYGLAEITAQLGQTVNLTCSGQDDITGLVLKRSDLDPPYVFVFRDNRPDLTRQNQLFQDRVKLPGPLLKNDEGDVVLYLSNVSWSDNGTYSCRVHRREGGPVETSFDVRVIEPNGGPIPTDDSPTEDPPSDDPLTDDSRAEAQGDTIIIKFAVLFSFVVTCFAALILLRDCLFKKKEIKNQ</sequence>
<keyword evidence="3" id="KW-0393">Immunoglobulin domain</keyword>
<evidence type="ECO:0000259" key="6">
    <source>
        <dbReference type="PROSITE" id="PS50835"/>
    </source>
</evidence>
<reference evidence="8" key="1">
    <citation type="submission" date="2025-08" db="UniProtKB">
        <authorList>
            <consortium name="RefSeq"/>
        </authorList>
    </citation>
    <scope>IDENTIFICATION</scope>
</reference>
<dbReference type="GeneID" id="114867145"/>
<dbReference type="Proteomes" id="UP000515150">
    <property type="component" value="Chromosome 12"/>
</dbReference>
<protein>
    <submittedName>
        <fullName evidence="8">Uncharacterized protein LOC114867145 isoform X3</fullName>
    </submittedName>
</protein>
<dbReference type="Pfam" id="PF07686">
    <property type="entry name" value="V-set"/>
    <property type="match status" value="1"/>
</dbReference>
<dbReference type="InterPro" id="IPR050504">
    <property type="entry name" value="IgSF_BTN/MOG"/>
</dbReference>
<dbReference type="GO" id="GO:0005102">
    <property type="term" value="F:signaling receptor binding"/>
    <property type="evidence" value="ECO:0007669"/>
    <property type="project" value="TreeGrafter"/>
</dbReference>
<evidence type="ECO:0000256" key="1">
    <source>
        <dbReference type="ARBA" id="ARBA00004370"/>
    </source>
</evidence>
<comment type="subcellular location">
    <subcellularLocation>
        <location evidence="1">Membrane</location>
    </subcellularLocation>
</comment>
<dbReference type="GO" id="GO:0001817">
    <property type="term" value="P:regulation of cytokine production"/>
    <property type="evidence" value="ECO:0007669"/>
    <property type="project" value="TreeGrafter"/>
</dbReference>
<keyword evidence="5" id="KW-1133">Transmembrane helix</keyword>
<dbReference type="Gene3D" id="2.60.40.10">
    <property type="entry name" value="Immunoglobulins"/>
    <property type="match status" value="1"/>
</dbReference>
<keyword evidence="2 5" id="KW-0472">Membrane</keyword>
<name>A0A9W2Y565_BETSP</name>
<organism evidence="7 8">
    <name type="scientific">Betta splendens</name>
    <name type="common">Siamese fighting fish</name>
    <dbReference type="NCBI Taxonomy" id="158456"/>
    <lineage>
        <taxon>Eukaryota</taxon>
        <taxon>Metazoa</taxon>
        <taxon>Chordata</taxon>
        <taxon>Craniata</taxon>
        <taxon>Vertebrata</taxon>
        <taxon>Euteleostomi</taxon>
        <taxon>Actinopterygii</taxon>
        <taxon>Neopterygii</taxon>
        <taxon>Teleostei</taxon>
        <taxon>Neoteleostei</taxon>
        <taxon>Acanthomorphata</taxon>
        <taxon>Anabantaria</taxon>
        <taxon>Anabantiformes</taxon>
        <taxon>Anabantoidei</taxon>
        <taxon>Osphronemidae</taxon>
        <taxon>Betta</taxon>
    </lineage>
</organism>
<dbReference type="InterPro" id="IPR003599">
    <property type="entry name" value="Ig_sub"/>
</dbReference>
<accession>A0A9W2Y565</accession>